<organism evidence="2 3">
    <name type="scientific">Hyphomonas johnsonii MHS-2</name>
    <dbReference type="NCBI Taxonomy" id="1280950"/>
    <lineage>
        <taxon>Bacteria</taxon>
        <taxon>Pseudomonadati</taxon>
        <taxon>Pseudomonadota</taxon>
        <taxon>Alphaproteobacteria</taxon>
        <taxon>Hyphomonadales</taxon>
        <taxon>Hyphomonadaceae</taxon>
        <taxon>Hyphomonas</taxon>
    </lineage>
</organism>
<evidence type="ECO:0000313" key="3">
    <source>
        <dbReference type="Proteomes" id="UP000025171"/>
    </source>
</evidence>
<dbReference type="PANTHER" id="PTHR33164">
    <property type="entry name" value="TRANSCRIPTIONAL REGULATOR, MARR FAMILY"/>
    <property type="match status" value="1"/>
</dbReference>
<dbReference type="Pfam" id="PF01047">
    <property type="entry name" value="MarR"/>
    <property type="match status" value="1"/>
</dbReference>
<accession>A0A059FR03</accession>
<evidence type="ECO:0000313" key="2">
    <source>
        <dbReference type="EMBL" id="KCZ92961.1"/>
    </source>
</evidence>
<reference evidence="2 3" key="1">
    <citation type="journal article" date="2014" name="Antonie Van Leeuwenhoek">
        <title>Hyphomonas beringensis sp. nov. and Hyphomonas chukchiensis sp. nov., isolated from surface seawater of the Bering Sea and Chukchi Sea.</title>
        <authorList>
            <person name="Li C."/>
            <person name="Lai Q."/>
            <person name="Li G."/>
            <person name="Dong C."/>
            <person name="Wang J."/>
            <person name="Liao Y."/>
            <person name="Shao Z."/>
        </authorList>
    </citation>
    <scope>NUCLEOTIDE SEQUENCE [LARGE SCALE GENOMIC DNA]</scope>
    <source>
        <strain evidence="2 3">MHS-2</strain>
    </source>
</reference>
<dbReference type="InterPro" id="IPR039422">
    <property type="entry name" value="MarR/SlyA-like"/>
</dbReference>
<dbReference type="EMBL" id="ARYK01000003">
    <property type="protein sequence ID" value="KCZ92961.1"/>
    <property type="molecule type" value="Genomic_DNA"/>
</dbReference>
<dbReference type="Proteomes" id="UP000025171">
    <property type="component" value="Unassembled WGS sequence"/>
</dbReference>
<dbReference type="SMART" id="SM00347">
    <property type="entry name" value="HTH_MARR"/>
    <property type="match status" value="1"/>
</dbReference>
<dbReference type="InterPro" id="IPR036390">
    <property type="entry name" value="WH_DNA-bd_sf"/>
</dbReference>
<dbReference type="AlphaFoldDB" id="A0A059FR03"/>
<dbReference type="RefSeq" id="WP_035615955.1">
    <property type="nucleotide sequence ID" value="NZ_ARYK01000003.1"/>
</dbReference>
<dbReference type="PRINTS" id="PR00598">
    <property type="entry name" value="HTHMARR"/>
</dbReference>
<protein>
    <submittedName>
        <fullName evidence="2">MarR family transcriptional regulator</fullName>
    </submittedName>
</protein>
<evidence type="ECO:0000259" key="1">
    <source>
        <dbReference type="PROSITE" id="PS50995"/>
    </source>
</evidence>
<dbReference type="PATRIC" id="fig|1280950.3.peg.1683"/>
<sequence length="160" mass="17742">MSTRSDDALKALRRIQRMTELASRRLAQTAGLTPSQLSVLRILDEGGEISAGQIAKATQLKHATITSLIDKLEARGFVARQKWETDRRRVWLHLLPAGKVALSKAPNPLHETFRTGFDALPDWHQAMLVSALERAVLLLDAEKLDAAPFLDVGELDEKPT</sequence>
<comment type="caution">
    <text evidence="2">The sequence shown here is derived from an EMBL/GenBank/DDBJ whole genome shotgun (WGS) entry which is preliminary data.</text>
</comment>
<feature type="domain" description="HTH marR-type" evidence="1">
    <location>
        <begin position="5"/>
        <end position="137"/>
    </location>
</feature>
<dbReference type="Gene3D" id="1.10.10.10">
    <property type="entry name" value="Winged helix-like DNA-binding domain superfamily/Winged helix DNA-binding domain"/>
    <property type="match status" value="1"/>
</dbReference>
<dbReference type="InterPro" id="IPR036388">
    <property type="entry name" value="WH-like_DNA-bd_sf"/>
</dbReference>
<dbReference type="OrthoDB" id="8447118at2"/>
<dbReference type="GO" id="GO:0006950">
    <property type="term" value="P:response to stress"/>
    <property type="evidence" value="ECO:0007669"/>
    <property type="project" value="TreeGrafter"/>
</dbReference>
<keyword evidence="3" id="KW-1185">Reference proteome</keyword>
<dbReference type="STRING" id="1280950.HJO_08397"/>
<dbReference type="SUPFAM" id="SSF46785">
    <property type="entry name" value="Winged helix' DNA-binding domain"/>
    <property type="match status" value="1"/>
</dbReference>
<gene>
    <name evidence="2" type="ORF">HJO_08397</name>
</gene>
<dbReference type="InterPro" id="IPR000835">
    <property type="entry name" value="HTH_MarR-typ"/>
</dbReference>
<dbReference type="GO" id="GO:0003700">
    <property type="term" value="F:DNA-binding transcription factor activity"/>
    <property type="evidence" value="ECO:0007669"/>
    <property type="project" value="InterPro"/>
</dbReference>
<dbReference type="PROSITE" id="PS50995">
    <property type="entry name" value="HTH_MARR_2"/>
    <property type="match status" value="1"/>
</dbReference>
<proteinExistence type="predicted"/>
<dbReference type="PANTHER" id="PTHR33164:SF89">
    <property type="entry name" value="MARR FAMILY REGULATORY PROTEIN"/>
    <property type="match status" value="1"/>
</dbReference>
<name>A0A059FR03_9PROT</name>
<dbReference type="eggNOG" id="COG1846">
    <property type="taxonomic scope" value="Bacteria"/>
</dbReference>